<dbReference type="HOGENOM" id="CLU_350974_0_0_1"/>
<feature type="region of interest" description="Disordered" evidence="2">
    <location>
        <begin position="557"/>
        <end position="576"/>
    </location>
</feature>
<feature type="compositionally biased region" description="Low complexity" evidence="2">
    <location>
        <begin position="492"/>
        <end position="509"/>
    </location>
</feature>
<feature type="compositionally biased region" description="Polar residues" evidence="2">
    <location>
        <begin position="13"/>
        <end position="23"/>
    </location>
</feature>
<dbReference type="EMBL" id="DS995705">
    <property type="protein sequence ID" value="EEQ32791.1"/>
    <property type="molecule type" value="Genomic_DNA"/>
</dbReference>
<feature type="region of interest" description="Disordered" evidence="2">
    <location>
        <begin position="62"/>
        <end position="116"/>
    </location>
</feature>
<organism evidence="3 4">
    <name type="scientific">Arthroderma otae (strain ATCC MYA-4605 / CBS 113480)</name>
    <name type="common">Microsporum canis</name>
    <dbReference type="NCBI Taxonomy" id="554155"/>
    <lineage>
        <taxon>Eukaryota</taxon>
        <taxon>Fungi</taxon>
        <taxon>Dikarya</taxon>
        <taxon>Ascomycota</taxon>
        <taxon>Pezizomycotina</taxon>
        <taxon>Eurotiomycetes</taxon>
        <taxon>Eurotiomycetidae</taxon>
        <taxon>Onygenales</taxon>
        <taxon>Arthrodermataceae</taxon>
        <taxon>Microsporum</taxon>
    </lineage>
</organism>
<feature type="compositionally biased region" description="Polar residues" evidence="2">
    <location>
        <begin position="70"/>
        <end position="81"/>
    </location>
</feature>
<dbReference type="RefSeq" id="XP_002845741.1">
    <property type="nucleotide sequence ID" value="XM_002845695.1"/>
</dbReference>
<feature type="compositionally biased region" description="Low complexity" evidence="2">
    <location>
        <begin position="273"/>
        <end position="284"/>
    </location>
</feature>
<feature type="compositionally biased region" description="Low complexity" evidence="2">
    <location>
        <begin position="519"/>
        <end position="528"/>
    </location>
</feature>
<evidence type="ECO:0000256" key="1">
    <source>
        <dbReference type="SAM" id="Coils"/>
    </source>
</evidence>
<feature type="region of interest" description="Disordered" evidence="2">
    <location>
        <begin position="488"/>
        <end position="537"/>
    </location>
</feature>
<sequence length="819" mass="89052">MARRLQTTRRNEPTVSTVGSSGWRSLDNELTGYDAGEGTASIGQKLADGFERDYAIDISSLLTPNPPKSFRQSSISISADQAKNKRSGSRTEGLPASAQGIKLKGIPQNSREKPKFFKDNAPRCLKSKGNQEINLHSLHPLQPIPELDVTAELRKLWDEPRTRPTAPPVLWDDSRYFHIGESSNRARVGSAADAPTAISNSSVGLCGSGRFRTNSKHRGRLSDNSKGLKLHPSPPPSPAPSDVLYDDGMSSIINTTTAVFPDITHGSQRVSTLNPSLPLSPAPSDDLRSDGVSCPDSPALFCSASHKFSLRTRGRPLNDSRTTPQLPVQLLETATTTLASMDNEWTSQKQRFMPRQRPPLRDLSSNGLRTRNALHKHAQICSTSNSSSHKENFHPHKMPQLHFEHGPQSGRNNIPRNRSDIYISFSDAPVGKNRASMNLGSDNDTGRLKKQTTRFSQNKVASSKEFLPSADASPKIDIELQVTSSTVQHSPDAGFVSSAASGSDAGVDSVDNKPRRPLSRSSRFSRPPACSASVSSFQDVDADPSLTALVEISSTKSVQESNLVKGPPADKRPNQELSGSLTLVLDLQTCLQRLEKENEALSRDIRRLGRENLALSDRVQALEAANSTTGARIGELSDENLSMSTILRTLHKATNATDEKAQTLIGGISGLCDKEITREQTCLTVDDSLKKLAGNPLKDDRTEMLDSGTVASHRRDTEKVVDPVATTSGESPLDDTLLTLIDESAIEDLRRKLEIAQRGSRCVKTCHIPSLCRSISIPPLSQALAEIGLGVEVSESDSPWVEDDPSTLPPVKRWVQRGQ</sequence>
<keyword evidence="1" id="KW-0175">Coiled coil</keyword>
<evidence type="ECO:0000313" key="4">
    <source>
        <dbReference type="Proteomes" id="UP000002035"/>
    </source>
</evidence>
<dbReference type="AlphaFoldDB" id="C5FSD8"/>
<dbReference type="OMA" id="VDNTHHR"/>
<feature type="region of interest" description="Disordered" evidence="2">
    <location>
        <begin position="268"/>
        <end position="291"/>
    </location>
</feature>
<reference evidence="4" key="1">
    <citation type="journal article" date="2012" name="MBio">
        <title>Comparative genome analysis of Trichophyton rubrum and related dermatophytes reveals candidate genes involved in infection.</title>
        <authorList>
            <person name="Martinez D.A."/>
            <person name="Oliver B.G."/>
            <person name="Graeser Y."/>
            <person name="Goldberg J.M."/>
            <person name="Li W."/>
            <person name="Martinez-Rossi N.M."/>
            <person name="Monod M."/>
            <person name="Shelest E."/>
            <person name="Barton R.C."/>
            <person name="Birch E."/>
            <person name="Brakhage A.A."/>
            <person name="Chen Z."/>
            <person name="Gurr S.J."/>
            <person name="Heiman D."/>
            <person name="Heitman J."/>
            <person name="Kosti I."/>
            <person name="Rossi A."/>
            <person name="Saif S."/>
            <person name="Samalova M."/>
            <person name="Saunders C.W."/>
            <person name="Shea T."/>
            <person name="Summerbell R.C."/>
            <person name="Xu J."/>
            <person name="Young S."/>
            <person name="Zeng Q."/>
            <person name="Birren B.W."/>
            <person name="Cuomo C.A."/>
            <person name="White T.C."/>
        </authorList>
    </citation>
    <scope>NUCLEOTIDE SEQUENCE [LARGE SCALE GENOMIC DNA]</scope>
    <source>
        <strain evidence="4">ATCC MYA-4605 / CBS 113480</strain>
    </source>
</reference>
<keyword evidence="4" id="KW-1185">Reference proteome</keyword>
<evidence type="ECO:0000313" key="3">
    <source>
        <dbReference type="EMBL" id="EEQ32791.1"/>
    </source>
</evidence>
<protein>
    <submittedName>
        <fullName evidence="3">Uncharacterized protein</fullName>
    </submittedName>
</protein>
<evidence type="ECO:0000256" key="2">
    <source>
        <dbReference type="SAM" id="MobiDB-lite"/>
    </source>
</evidence>
<gene>
    <name evidence="3" type="ORF">MCYG_05610</name>
</gene>
<proteinExistence type="predicted"/>
<dbReference type="GeneID" id="9224988"/>
<feature type="coiled-coil region" evidence="1">
    <location>
        <begin position="584"/>
        <end position="625"/>
    </location>
</feature>
<dbReference type="VEuPathDB" id="FungiDB:MCYG_05610"/>
<feature type="region of interest" description="Disordered" evidence="2">
    <location>
        <begin position="432"/>
        <end position="466"/>
    </location>
</feature>
<feature type="region of interest" description="Disordered" evidence="2">
    <location>
        <begin position="1"/>
        <end position="26"/>
    </location>
</feature>
<dbReference type="OrthoDB" id="4173511at2759"/>
<dbReference type="eggNOG" id="ENOG502TDMD">
    <property type="taxonomic scope" value="Eukaryota"/>
</dbReference>
<accession>C5FSD8</accession>
<name>C5FSD8_ARTOC</name>
<feature type="region of interest" description="Disordered" evidence="2">
    <location>
        <begin position="795"/>
        <end position="819"/>
    </location>
</feature>
<feature type="region of interest" description="Disordered" evidence="2">
    <location>
        <begin position="190"/>
        <end position="243"/>
    </location>
</feature>
<dbReference type="Proteomes" id="UP000002035">
    <property type="component" value="Unassembled WGS sequence"/>
</dbReference>